<evidence type="ECO:0000313" key="15">
    <source>
        <dbReference type="Proteomes" id="UP000315283"/>
    </source>
</evidence>
<dbReference type="AlphaFoldDB" id="A0A520N616"/>
<dbReference type="SUPFAM" id="SSF56935">
    <property type="entry name" value="Porins"/>
    <property type="match status" value="1"/>
</dbReference>
<evidence type="ECO:0000256" key="1">
    <source>
        <dbReference type="ARBA" id="ARBA00004571"/>
    </source>
</evidence>
<keyword evidence="6 8" id="KW-0472">Membrane</keyword>
<name>A0A520N616_9GAMM</name>
<keyword evidence="14" id="KW-0675">Receptor</keyword>
<keyword evidence="4 8" id="KW-0812">Transmembrane</keyword>
<keyword evidence="5 9" id="KW-0798">TonB box</keyword>
<keyword evidence="11" id="KW-0732">Signal</keyword>
<dbReference type="PROSITE" id="PS52016">
    <property type="entry name" value="TONB_DEPENDENT_REC_3"/>
    <property type="match status" value="1"/>
</dbReference>
<dbReference type="InterPro" id="IPR012910">
    <property type="entry name" value="Plug_dom"/>
</dbReference>
<organism evidence="14 15">
    <name type="scientific">SAR86 cluster bacterium</name>
    <dbReference type="NCBI Taxonomy" id="2030880"/>
    <lineage>
        <taxon>Bacteria</taxon>
        <taxon>Pseudomonadati</taxon>
        <taxon>Pseudomonadota</taxon>
        <taxon>Gammaproteobacteria</taxon>
        <taxon>SAR86 cluster</taxon>
    </lineage>
</organism>
<reference evidence="14 15" key="1">
    <citation type="submission" date="2019-02" db="EMBL/GenBank/DDBJ databases">
        <title>Prokaryotic population dynamics and viral predation in marine succession experiment using metagenomics: the confinement effect.</title>
        <authorList>
            <person name="Haro-Moreno J.M."/>
            <person name="Rodriguez-Valera F."/>
            <person name="Lopez-Perez M."/>
        </authorList>
    </citation>
    <scope>NUCLEOTIDE SEQUENCE [LARGE SCALE GENOMIC DNA]</scope>
    <source>
        <strain evidence="14">MED-G164</strain>
    </source>
</reference>
<keyword evidence="7 8" id="KW-0998">Cell outer membrane</keyword>
<feature type="chain" id="PRO_5022114234" evidence="11">
    <location>
        <begin position="23"/>
        <end position="1057"/>
    </location>
</feature>
<evidence type="ECO:0000256" key="9">
    <source>
        <dbReference type="RuleBase" id="RU003357"/>
    </source>
</evidence>
<dbReference type="GO" id="GO:0009279">
    <property type="term" value="C:cell outer membrane"/>
    <property type="evidence" value="ECO:0007669"/>
    <property type="project" value="UniProtKB-SubCell"/>
</dbReference>
<evidence type="ECO:0000256" key="8">
    <source>
        <dbReference type="PROSITE-ProRule" id="PRU01360"/>
    </source>
</evidence>
<evidence type="ECO:0000259" key="13">
    <source>
        <dbReference type="Pfam" id="PF07715"/>
    </source>
</evidence>
<evidence type="ECO:0000256" key="7">
    <source>
        <dbReference type="ARBA" id="ARBA00023237"/>
    </source>
</evidence>
<evidence type="ECO:0000313" key="14">
    <source>
        <dbReference type="EMBL" id="RZO28829.1"/>
    </source>
</evidence>
<keyword evidence="3 8" id="KW-1134">Transmembrane beta strand</keyword>
<proteinExistence type="inferred from homology"/>
<dbReference type="EMBL" id="SHBJ01000007">
    <property type="protein sequence ID" value="RZO28829.1"/>
    <property type="molecule type" value="Genomic_DNA"/>
</dbReference>
<feature type="region of interest" description="Disordered" evidence="10">
    <location>
        <begin position="28"/>
        <end position="65"/>
    </location>
</feature>
<comment type="similarity">
    <text evidence="8 9">Belongs to the TonB-dependent receptor family.</text>
</comment>
<feature type="compositionally biased region" description="Acidic residues" evidence="10">
    <location>
        <begin position="28"/>
        <end position="42"/>
    </location>
</feature>
<dbReference type="PANTHER" id="PTHR47234:SF1">
    <property type="entry name" value="TONB-DEPENDENT RECEPTOR"/>
    <property type="match status" value="1"/>
</dbReference>
<evidence type="ECO:0000259" key="12">
    <source>
        <dbReference type="Pfam" id="PF00593"/>
    </source>
</evidence>
<dbReference type="Proteomes" id="UP000315283">
    <property type="component" value="Unassembled WGS sequence"/>
</dbReference>
<dbReference type="InterPro" id="IPR000531">
    <property type="entry name" value="Beta-barrel_TonB"/>
</dbReference>
<dbReference type="Pfam" id="PF00593">
    <property type="entry name" value="TonB_dep_Rec_b-barrel"/>
    <property type="match status" value="1"/>
</dbReference>
<evidence type="ECO:0000256" key="3">
    <source>
        <dbReference type="ARBA" id="ARBA00022452"/>
    </source>
</evidence>
<gene>
    <name evidence="14" type="ORF">EVA97_01605</name>
</gene>
<dbReference type="InterPro" id="IPR036942">
    <property type="entry name" value="Beta-barrel_TonB_sf"/>
</dbReference>
<dbReference type="Pfam" id="PF07715">
    <property type="entry name" value="Plug"/>
    <property type="match status" value="1"/>
</dbReference>
<keyword evidence="2 8" id="KW-0813">Transport</keyword>
<dbReference type="Gene3D" id="2.40.170.20">
    <property type="entry name" value="TonB-dependent receptor, beta-barrel domain"/>
    <property type="match status" value="1"/>
</dbReference>
<comment type="caution">
    <text evidence="14">The sequence shown here is derived from an EMBL/GenBank/DDBJ whole genome shotgun (WGS) entry which is preliminary data.</text>
</comment>
<evidence type="ECO:0000256" key="10">
    <source>
        <dbReference type="SAM" id="MobiDB-lite"/>
    </source>
</evidence>
<evidence type="ECO:0000256" key="5">
    <source>
        <dbReference type="ARBA" id="ARBA00023077"/>
    </source>
</evidence>
<dbReference type="InterPro" id="IPR037066">
    <property type="entry name" value="Plug_dom_sf"/>
</dbReference>
<protein>
    <submittedName>
        <fullName evidence="14">TonB-dependent receptor</fullName>
    </submittedName>
</protein>
<comment type="subcellular location">
    <subcellularLocation>
        <location evidence="1 8">Cell outer membrane</location>
        <topology evidence="1 8">Multi-pass membrane protein</topology>
    </subcellularLocation>
</comment>
<dbReference type="PANTHER" id="PTHR47234">
    <property type="match status" value="1"/>
</dbReference>
<sequence length="1057" mass="117614">MITDIRNLFLLSLFTFSFAVIADNPGDEVVSEEPEVVAEETVESTPVETESDSSGDEAPAESEDGVVTLEKVTVTGSRIKRSQVEGATPLIVITKQDMKDNGYRNLTEALQSLPIANAATQNESLVNTFTPNANELDLRRFGPGRVLVLVNGRRMADYPFPYNNSSNFVNTGTIPAGLIDRIEIATSGSSAIYGSDAVTGVVNIITTTGKEYNEVDAFVGQTEHGEDNIIDLTFTTGGFSGNHSWTVGANMYHIDPMYYKDRSDFNSWDDNPIWSDPSDPQYRSDAVFADYLMSLQSISGRDSTVSGYGEYGYDAFAGNGYSCEDIYPVGFKWDKADYGYTSPPYSYPGSYCVQDYSDDEETMINERDEYTLMGTYNYNFDSGITLTARAFYYESESFLNSFSRWFRMSNVWTETPHTTRQDSGFGGLIGTNNFGQYRYTRTLGGMMGPNSRRESNYKEDVMDVFIGLNGVYENGFDWQAGISTTEYNSVYESAPLTTAVYDWITGADRGDTTDISPYYQWRGDLYYNAAYAFNFAPYLNTANTYYSLMNTPAAQNTPCGPGALVDPIFGTTYDLCLAQDRAFAPIPDSAVGAFNAPEVTAAETASTMIDYQVSGELDYQLPGGPIAFAAVFEYHEQDYLLKPDQRRIDSDNEVPGAEIFINGSARQGGGDRNRTSVGFELLLPVHPKLEVTAALRSDEYDDESSAVGRRQSAMINFAYRPNDNFLLRGGAGQSFRAPDMHYVYAGSSSYFTGVTDYRQCFIRSGGTANRPPIFGNAAGCDVSYTIKGRFQGNTLLEEEDGENYNLGFVWDISEGLSFTMDAFHVKLEGAVTNLDVQNIANREGYCLYGERFATWLGNGNAVNFAGVNCEQTLASVVRNAPGEFSDFDFGDFDSITTYNTNQSFEEFQGVDTTLRYNFSTESAGDFGFVVYNSNIISRKNKEDANAETIELLDYYLYEPRSQQTATTTWRYDDWRVSLFMDRTGHTEQYYGQKGDPFITANLSVGYNFSADLSLRATVANIEDKMPEKDSAYGHPFFNRSYYSIFGRAVYVSASYRF</sequence>
<feature type="domain" description="TonB-dependent receptor plug" evidence="13">
    <location>
        <begin position="87"/>
        <end position="201"/>
    </location>
</feature>
<evidence type="ECO:0000256" key="4">
    <source>
        <dbReference type="ARBA" id="ARBA00022692"/>
    </source>
</evidence>
<accession>A0A520N616</accession>
<feature type="compositionally biased region" description="Acidic residues" evidence="10">
    <location>
        <begin position="49"/>
        <end position="64"/>
    </location>
</feature>
<feature type="domain" description="TonB-dependent receptor-like beta-barrel" evidence="12">
    <location>
        <begin position="469"/>
        <end position="1021"/>
    </location>
</feature>
<dbReference type="Gene3D" id="2.170.130.10">
    <property type="entry name" value="TonB-dependent receptor, plug domain"/>
    <property type="match status" value="1"/>
</dbReference>
<evidence type="ECO:0000256" key="11">
    <source>
        <dbReference type="SAM" id="SignalP"/>
    </source>
</evidence>
<evidence type="ECO:0000256" key="2">
    <source>
        <dbReference type="ARBA" id="ARBA00022448"/>
    </source>
</evidence>
<feature type="signal peptide" evidence="11">
    <location>
        <begin position="1"/>
        <end position="22"/>
    </location>
</feature>
<dbReference type="InterPro" id="IPR039426">
    <property type="entry name" value="TonB-dep_rcpt-like"/>
</dbReference>
<evidence type="ECO:0000256" key="6">
    <source>
        <dbReference type="ARBA" id="ARBA00023136"/>
    </source>
</evidence>